<dbReference type="GO" id="GO:0006617">
    <property type="term" value="P:SRP-dependent cotranslational protein targeting to membrane, signal sequence recognition"/>
    <property type="evidence" value="ECO:0007669"/>
    <property type="project" value="TreeGrafter"/>
</dbReference>
<keyword evidence="7" id="KW-1185">Reference proteome</keyword>
<dbReference type="Gene3D" id="3.30.56.30">
    <property type="entry name" value="Signal recognition particle, SRP19-like subunit"/>
    <property type="match status" value="1"/>
</dbReference>
<dbReference type="InterPro" id="IPR036521">
    <property type="entry name" value="SRP19-like_sf"/>
</dbReference>
<comment type="similarity">
    <text evidence="5">Belongs to the SRP19 family.</text>
</comment>
<comment type="subcellular location">
    <subcellularLocation>
        <location evidence="1 5">Cytoplasm</location>
    </subcellularLocation>
</comment>
<reference evidence="6 7" key="1">
    <citation type="submission" date="2020-10" db="EMBL/GenBank/DDBJ databases">
        <title>Thermofilum lucidum 3507LT sp. nov. a novel member of Thermofilaceae family isolated from Chile hot spring, and proposal of description order Thermofilales.</title>
        <authorList>
            <person name="Zayulina K.S."/>
            <person name="Elcheninov A.G."/>
            <person name="Toshchakov S.V."/>
            <person name="Kublanov I.V."/>
        </authorList>
    </citation>
    <scope>NUCLEOTIDE SEQUENCE [LARGE SCALE GENOMIC DNA]</scope>
    <source>
        <strain evidence="6 7">3507LT</strain>
    </source>
</reference>
<dbReference type="GO" id="GO:0048500">
    <property type="term" value="C:signal recognition particle"/>
    <property type="evidence" value="ECO:0007669"/>
    <property type="project" value="UniProtKB-UniRule"/>
</dbReference>
<protein>
    <recommendedName>
        <fullName evidence="5">Signal recognition particle 19 kDa protein</fullName>
        <shortName evidence="5">SRP19</shortName>
    </recommendedName>
</protein>
<evidence type="ECO:0000256" key="5">
    <source>
        <dbReference type="HAMAP-Rule" id="MF_00305"/>
    </source>
</evidence>
<evidence type="ECO:0000313" key="6">
    <source>
        <dbReference type="EMBL" id="QOJ78273.1"/>
    </source>
</evidence>
<dbReference type="EMBL" id="CP062310">
    <property type="protein sequence ID" value="QOJ78273.1"/>
    <property type="molecule type" value="Genomic_DNA"/>
</dbReference>
<keyword evidence="2 5" id="KW-0963">Cytoplasm</keyword>
<dbReference type="Pfam" id="PF01922">
    <property type="entry name" value="SRP19"/>
    <property type="match status" value="1"/>
</dbReference>
<name>A0A7L9FGY7_9CREN</name>
<dbReference type="InParanoid" id="A0A7L9FGY7"/>
<evidence type="ECO:0000256" key="3">
    <source>
        <dbReference type="ARBA" id="ARBA00023135"/>
    </source>
</evidence>
<sequence>MKRRNGKIIWTVYFDSTKPRDKGRRVPKSLSVEKPRVEELALAAEKAGYKDVAIDRNAKFPAYWYDSEGRIFVKTTEKKSIVIRKIAEKLVELRRSAKKK</sequence>
<dbReference type="GO" id="GO:0008312">
    <property type="term" value="F:7S RNA binding"/>
    <property type="evidence" value="ECO:0007669"/>
    <property type="project" value="UniProtKB-UniRule"/>
</dbReference>
<comment type="function">
    <text evidence="5">Involved in targeting and insertion of nascent membrane proteins into the cytoplasmic membrane. Binds directly to 7S RNA and mediates binding of the 54 kDa subunit of the SRP.</text>
</comment>
<dbReference type="SUPFAM" id="SSF69695">
    <property type="entry name" value="SRP19"/>
    <property type="match status" value="1"/>
</dbReference>
<keyword evidence="4 5" id="KW-0687">Ribonucleoprotein</keyword>
<organism evidence="6 7">
    <name type="scientific">Infirmifilum lucidum</name>
    <dbReference type="NCBI Taxonomy" id="2776706"/>
    <lineage>
        <taxon>Archaea</taxon>
        <taxon>Thermoproteota</taxon>
        <taxon>Thermoprotei</taxon>
        <taxon>Thermofilales</taxon>
        <taxon>Thermofilaceae</taxon>
        <taxon>Infirmifilum</taxon>
    </lineage>
</organism>
<dbReference type="AlphaFoldDB" id="A0A7L9FGY7"/>
<accession>A0A7L9FGY7</accession>
<evidence type="ECO:0000313" key="7">
    <source>
        <dbReference type="Proteomes" id="UP000594121"/>
    </source>
</evidence>
<dbReference type="PANTHER" id="PTHR17453">
    <property type="entry name" value="SIGNAL RECOGNITION PARTICLE 19 KD PROTEIN"/>
    <property type="match status" value="1"/>
</dbReference>
<gene>
    <name evidence="5" type="primary">srp19</name>
    <name evidence="6" type="ORF">IG193_05750</name>
</gene>
<dbReference type="GeneID" id="59149380"/>
<comment type="subunit">
    <text evidence="5">Part of the signal recognition particle protein translocation system, which is composed of SRP and FtsY. Archaeal SRP consists of a 7S RNA molecule of 300 nucleotides and two protein subunits: SRP54 and SRP19.</text>
</comment>
<dbReference type="Proteomes" id="UP000594121">
    <property type="component" value="Chromosome"/>
</dbReference>
<keyword evidence="5" id="KW-0694">RNA-binding</keyword>
<evidence type="ECO:0000256" key="1">
    <source>
        <dbReference type="ARBA" id="ARBA00004496"/>
    </source>
</evidence>
<dbReference type="InterPro" id="IPR002778">
    <property type="entry name" value="Signal_recog_particle_SRP19"/>
</dbReference>
<dbReference type="RefSeq" id="WP_192818245.1">
    <property type="nucleotide sequence ID" value="NZ_CP062310.1"/>
</dbReference>
<dbReference type="KEGG" id="thel:IG193_05750"/>
<dbReference type="InterPro" id="IPR022938">
    <property type="entry name" value="SRP19_arc-type"/>
</dbReference>
<dbReference type="PANTHER" id="PTHR17453:SF0">
    <property type="entry name" value="SIGNAL RECOGNITION PARTICLE 19 KDA PROTEIN"/>
    <property type="match status" value="1"/>
</dbReference>
<keyword evidence="3 5" id="KW-0733">Signal recognition particle</keyword>
<evidence type="ECO:0000256" key="4">
    <source>
        <dbReference type="ARBA" id="ARBA00023274"/>
    </source>
</evidence>
<proteinExistence type="inferred from homology"/>
<dbReference type="HAMAP" id="MF_00305">
    <property type="entry name" value="SRP19"/>
    <property type="match status" value="1"/>
</dbReference>
<evidence type="ECO:0000256" key="2">
    <source>
        <dbReference type="ARBA" id="ARBA00022490"/>
    </source>
</evidence>